<protein>
    <submittedName>
        <fullName evidence="2">Uncharacterized protein</fullName>
    </submittedName>
</protein>
<organism evidence="2 3">
    <name type="scientific">Heracleum sosnowskyi</name>
    <dbReference type="NCBI Taxonomy" id="360622"/>
    <lineage>
        <taxon>Eukaryota</taxon>
        <taxon>Viridiplantae</taxon>
        <taxon>Streptophyta</taxon>
        <taxon>Embryophyta</taxon>
        <taxon>Tracheophyta</taxon>
        <taxon>Spermatophyta</taxon>
        <taxon>Magnoliopsida</taxon>
        <taxon>eudicotyledons</taxon>
        <taxon>Gunneridae</taxon>
        <taxon>Pentapetalae</taxon>
        <taxon>asterids</taxon>
        <taxon>campanulids</taxon>
        <taxon>Apiales</taxon>
        <taxon>Apiaceae</taxon>
        <taxon>Apioideae</taxon>
        <taxon>apioid superclade</taxon>
        <taxon>Tordylieae</taxon>
        <taxon>Tordyliinae</taxon>
        <taxon>Heracleum</taxon>
    </lineage>
</organism>
<feature type="region of interest" description="Disordered" evidence="1">
    <location>
        <begin position="98"/>
        <end position="136"/>
    </location>
</feature>
<accession>A0AAD8GYG3</accession>
<gene>
    <name evidence="2" type="ORF">POM88_050893</name>
</gene>
<dbReference type="AlphaFoldDB" id="A0AAD8GYG3"/>
<dbReference type="EMBL" id="JAUIZM010000011">
    <property type="protein sequence ID" value="KAK1357637.1"/>
    <property type="molecule type" value="Genomic_DNA"/>
</dbReference>
<evidence type="ECO:0000313" key="2">
    <source>
        <dbReference type="EMBL" id="KAK1357637.1"/>
    </source>
</evidence>
<feature type="compositionally biased region" description="Polar residues" evidence="1">
    <location>
        <begin position="17"/>
        <end position="52"/>
    </location>
</feature>
<keyword evidence="3" id="KW-1185">Reference proteome</keyword>
<reference evidence="2" key="2">
    <citation type="submission" date="2023-05" db="EMBL/GenBank/DDBJ databases">
        <authorList>
            <person name="Schelkunov M.I."/>
        </authorList>
    </citation>
    <scope>NUCLEOTIDE SEQUENCE</scope>
    <source>
        <strain evidence="2">Hsosn_3</strain>
        <tissue evidence="2">Leaf</tissue>
    </source>
</reference>
<sequence>MGLFSRGNMLGTTWYSVSQTSPSSNRSWSVASTESQESVMSPRNTSQMSTTKPPHEFRRLTEKELQKKKAKGICFRCDNKWTLGHRCRRKELSVILIDEEDEEGTDGGSTEPPLSPTEELLTEGAECTVGWEDGGL</sequence>
<proteinExistence type="predicted"/>
<comment type="caution">
    <text evidence="2">The sequence shown here is derived from an EMBL/GenBank/DDBJ whole genome shotgun (WGS) entry which is preliminary data.</text>
</comment>
<dbReference type="Proteomes" id="UP001237642">
    <property type="component" value="Unassembled WGS sequence"/>
</dbReference>
<evidence type="ECO:0000256" key="1">
    <source>
        <dbReference type="SAM" id="MobiDB-lite"/>
    </source>
</evidence>
<reference evidence="2" key="1">
    <citation type="submission" date="2023-02" db="EMBL/GenBank/DDBJ databases">
        <title>Genome of toxic invasive species Heracleum sosnowskyi carries increased number of genes despite the absence of recent whole-genome duplications.</title>
        <authorList>
            <person name="Schelkunov M."/>
            <person name="Shtratnikova V."/>
            <person name="Makarenko M."/>
            <person name="Klepikova A."/>
            <person name="Omelchenko D."/>
            <person name="Novikova G."/>
            <person name="Obukhova E."/>
            <person name="Bogdanov V."/>
            <person name="Penin A."/>
            <person name="Logacheva M."/>
        </authorList>
    </citation>
    <scope>NUCLEOTIDE SEQUENCE</scope>
    <source>
        <strain evidence="2">Hsosn_3</strain>
        <tissue evidence="2">Leaf</tissue>
    </source>
</reference>
<feature type="region of interest" description="Disordered" evidence="1">
    <location>
        <begin position="17"/>
        <end position="56"/>
    </location>
</feature>
<evidence type="ECO:0000313" key="3">
    <source>
        <dbReference type="Proteomes" id="UP001237642"/>
    </source>
</evidence>
<name>A0AAD8GYG3_9APIA</name>